<keyword evidence="1" id="KW-0328">Glycosyltransferase</keyword>
<dbReference type="SUPFAM" id="SSF53756">
    <property type="entry name" value="UDP-Glycosyltransferase/glycogen phosphorylase"/>
    <property type="match status" value="1"/>
</dbReference>
<dbReference type="RefSeq" id="WP_035585047.1">
    <property type="nucleotide sequence ID" value="NZ_CP089336.1"/>
</dbReference>
<dbReference type="AlphaFoldDB" id="A0A369ND87"/>
<gene>
    <name evidence="4" type="ORF">C1871_04460</name>
</gene>
<dbReference type="InterPro" id="IPR028098">
    <property type="entry name" value="Glyco_trans_4-like_N"/>
</dbReference>
<evidence type="ECO:0000256" key="1">
    <source>
        <dbReference type="ARBA" id="ARBA00022676"/>
    </source>
</evidence>
<feature type="domain" description="Glycosyltransferase subfamily 4-like N-terminal" evidence="3">
    <location>
        <begin position="14"/>
        <end position="175"/>
    </location>
</feature>
<evidence type="ECO:0000313" key="5">
    <source>
        <dbReference type="Proteomes" id="UP000253857"/>
    </source>
</evidence>
<evidence type="ECO:0000259" key="3">
    <source>
        <dbReference type="Pfam" id="PF13439"/>
    </source>
</evidence>
<accession>A0A369ND87</accession>
<dbReference type="Proteomes" id="UP000253857">
    <property type="component" value="Unassembled WGS sequence"/>
</dbReference>
<dbReference type="Pfam" id="PF13439">
    <property type="entry name" value="Glyco_transf_4"/>
    <property type="match status" value="1"/>
</dbReference>
<proteinExistence type="predicted"/>
<dbReference type="InterPro" id="IPR050194">
    <property type="entry name" value="Glycosyltransferase_grp1"/>
</dbReference>
<dbReference type="Gene3D" id="3.40.50.2000">
    <property type="entry name" value="Glycogen Phosphorylase B"/>
    <property type="match status" value="2"/>
</dbReference>
<dbReference type="EMBL" id="PPTY01000004">
    <property type="protein sequence ID" value="RDB87688.1"/>
    <property type="molecule type" value="Genomic_DNA"/>
</dbReference>
<dbReference type="GO" id="GO:0016757">
    <property type="term" value="F:glycosyltransferase activity"/>
    <property type="evidence" value="ECO:0007669"/>
    <property type="project" value="UniProtKB-KW"/>
</dbReference>
<keyword evidence="2 4" id="KW-0808">Transferase</keyword>
<dbReference type="PANTHER" id="PTHR45947">
    <property type="entry name" value="SULFOQUINOVOSYL TRANSFERASE SQD2"/>
    <property type="match status" value="1"/>
</dbReference>
<dbReference type="Pfam" id="PF13692">
    <property type="entry name" value="Glyco_trans_1_4"/>
    <property type="match status" value="1"/>
</dbReference>
<dbReference type="GO" id="GO:1901137">
    <property type="term" value="P:carbohydrate derivative biosynthetic process"/>
    <property type="evidence" value="ECO:0007669"/>
    <property type="project" value="UniProtKB-ARBA"/>
</dbReference>
<sequence>MIRVLHVIGAMDRGGAETMIMNLYRAIDRTKVQFDFLVHEQRVCDYDEEIKDLGGEVFRGLPRFKVVNYSTYRDACRDFFSRHPEHPVVHGHIGSCAPVYLREAKRQGRVTIAHSHSQKFPLSVTELGFRALAYPVRRVADNFIACSMEAGVDRFGKAVVEGDRFHLLKNAIDVDSYAGDPSACERAKRSLGFAGVPLVGHVGRFDPVKNHLFLVETFSEVKRRIPDAKLLLVGRGPFEGSVRQAVEDAGLEGDVVFFGVTDRVPDVLKALDAFVFPSFSEGLPMSVMEAQAAGVPCVLSTGVPELAVAVPFAVERLPLEAGAGAWADAVERALSKRFDRAEAAAAVRLSGFDIRDTAAWLESYYLDLAETQ</sequence>
<name>A0A369ND87_EGGLN</name>
<evidence type="ECO:0000313" key="4">
    <source>
        <dbReference type="EMBL" id="RDB87688.1"/>
    </source>
</evidence>
<reference evidence="4 5" key="1">
    <citation type="journal article" date="2018" name="Elife">
        <title>Discovery and characterization of a prevalent human gut bacterial enzyme sufficient for the inactivation of a family of plant toxins.</title>
        <authorList>
            <person name="Koppel N."/>
            <person name="Bisanz J.E."/>
            <person name="Pandelia M.E."/>
            <person name="Turnbaugh P.J."/>
            <person name="Balskus E.P."/>
        </authorList>
    </citation>
    <scope>NUCLEOTIDE SEQUENCE [LARGE SCALE GENOMIC DNA]</scope>
    <source>
        <strain evidence="4 5">FAA1-1-60AUCSF</strain>
    </source>
</reference>
<comment type="caution">
    <text evidence="4">The sequence shown here is derived from an EMBL/GenBank/DDBJ whole genome shotgun (WGS) entry which is preliminary data.</text>
</comment>
<protein>
    <submittedName>
        <fullName evidence="4">Glycosyltransferase family 1 protein</fullName>
    </submittedName>
</protein>
<dbReference type="PANTHER" id="PTHR45947:SF14">
    <property type="entry name" value="SLL1723 PROTEIN"/>
    <property type="match status" value="1"/>
</dbReference>
<organism evidence="4 5">
    <name type="scientific">Eggerthella lenta</name>
    <name type="common">Eubacterium lentum</name>
    <dbReference type="NCBI Taxonomy" id="84112"/>
    <lineage>
        <taxon>Bacteria</taxon>
        <taxon>Bacillati</taxon>
        <taxon>Actinomycetota</taxon>
        <taxon>Coriobacteriia</taxon>
        <taxon>Eggerthellales</taxon>
        <taxon>Eggerthellaceae</taxon>
        <taxon>Eggerthella</taxon>
    </lineage>
</organism>
<evidence type="ECO:0000256" key="2">
    <source>
        <dbReference type="ARBA" id="ARBA00022679"/>
    </source>
</evidence>